<evidence type="ECO:0000313" key="2">
    <source>
        <dbReference type="EMBL" id="KTG27610.1"/>
    </source>
</evidence>
<name>A0A0W1SMW1_9EURY</name>
<sequence length="199" mass="20590">MKRSLLVASAVVLLVAAGVGVSFVTGIGPFADGSDAGDQSADPFPTQTATPTSDGSGSTEGSETDGGTSGGDATATSTATTAEPADPFAFTIVRIEECGQTCRDVTSTLTNRQDTGATGVTVYSRIFAGNSTASDDEIWRGSESVGDLGAGESYTTTRRVELSFSEAFAVQQSDGWITIQTTIQTDQQTLTYTERRDVI</sequence>
<dbReference type="AlphaFoldDB" id="A0A0W1SMW1"/>
<organism evidence="2 3">
    <name type="scientific">Haloferax profundi</name>
    <dbReference type="NCBI Taxonomy" id="1544718"/>
    <lineage>
        <taxon>Archaea</taxon>
        <taxon>Methanobacteriati</taxon>
        <taxon>Methanobacteriota</taxon>
        <taxon>Stenosarchaea group</taxon>
        <taxon>Halobacteria</taxon>
        <taxon>Halobacteriales</taxon>
        <taxon>Haloferacaceae</taxon>
        <taxon>Haloferax</taxon>
    </lineage>
</organism>
<dbReference type="RefSeq" id="WP_058572044.1">
    <property type="nucleotide sequence ID" value="NZ_LOPV01000165.1"/>
</dbReference>
<dbReference type="Proteomes" id="UP000053157">
    <property type="component" value="Unassembled WGS sequence"/>
</dbReference>
<gene>
    <name evidence="2" type="ORF">AUR66_13560</name>
</gene>
<proteinExistence type="predicted"/>
<evidence type="ECO:0000313" key="3">
    <source>
        <dbReference type="Proteomes" id="UP000053157"/>
    </source>
</evidence>
<protein>
    <submittedName>
        <fullName evidence="2">Uncharacterized protein</fullName>
    </submittedName>
</protein>
<evidence type="ECO:0000256" key="1">
    <source>
        <dbReference type="SAM" id="MobiDB-lite"/>
    </source>
</evidence>
<comment type="caution">
    <text evidence="2">The sequence shown here is derived from an EMBL/GenBank/DDBJ whole genome shotgun (WGS) entry which is preliminary data.</text>
</comment>
<accession>A0A0W1SMW1</accession>
<feature type="compositionally biased region" description="Low complexity" evidence="1">
    <location>
        <begin position="50"/>
        <end position="61"/>
    </location>
</feature>
<reference evidence="2 3" key="1">
    <citation type="submission" date="2015-12" db="EMBL/GenBank/DDBJ databases">
        <title>Haloferax profundi sp. nov. isolated from the Discovery deep brine-seawater interface in the Red Sea.</title>
        <authorList>
            <person name="Zhang G."/>
            <person name="Stingl U."/>
            <person name="Rashid M."/>
        </authorList>
    </citation>
    <scope>NUCLEOTIDE SEQUENCE [LARGE SCALE GENOMIC DNA]</scope>
    <source>
        <strain evidence="2 3">SB29</strain>
    </source>
</reference>
<feature type="compositionally biased region" description="Low complexity" evidence="1">
    <location>
        <begin position="71"/>
        <end position="82"/>
    </location>
</feature>
<dbReference type="EMBL" id="LOPV01000165">
    <property type="protein sequence ID" value="KTG27610.1"/>
    <property type="molecule type" value="Genomic_DNA"/>
</dbReference>
<dbReference type="OrthoDB" id="205469at2157"/>
<feature type="region of interest" description="Disordered" evidence="1">
    <location>
        <begin position="34"/>
        <end position="82"/>
    </location>
</feature>
<keyword evidence="3" id="KW-1185">Reference proteome</keyword>